<dbReference type="InterPro" id="IPR000566">
    <property type="entry name" value="Lipocln_cytosolic_FA-bd_dom"/>
</dbReference>
<dbReference type="InterPro" id="IPR002446">
    <property type="entry name" value="Lipocalin_bac"/>
</dbReference>
<comment type="similarity">
    <text evidence="1 2">Belongs to the calycin superfamily. Lipocalin family.</text>
</comment>
<dbReference type="Pfam" id="PF08212">
    <property type="entry name" value="Lipocalin_2"/>
    <property type="match status" value="1"/>
</dbReference>
<dbReference type="InterPro" id="IPR022271">
    <property type="entry name" value="Lipocalin_ApoD"/>
</dbReference>
<protein>
    <recommendedName>
        <fullName evidence="2">Outer membrane lipoprotein Blc</fullName>
    </recommendedName>
</protein>
<dbReference type="InterPro" id="IPR012674">
    <property type="entry name" value="Calycin"/>
</dbReference>
<dbReference type="PANTHER" id="PTHR10612:SF34">
    <property type="entry name" value="APOLIPOPROTEIN D"/>
    <property type="match status" value="1"/>
</dbReference>
<feature type="chain" id="PRO_5021060498" description="Outer membrane lipoprotein Blc" evidence="2">
    <location>
        <begin position="26"/>
        <end position="197"/>
    </location>
</feature>
<evidence type="ECO:0000256" key="1">
    <source>
        <dbReference type="ARBA" id="ARBA00006889"/>
    </source>
</evidence>
<accession>A0A4R6RMV5</accession>
<comment type="function">
    <text evidence="2">Involved in the storage or transport of lipids necessary for membrane maintenance under stressful conditions. Displays a binding preference for lysophospholipids.</text>
</comment>
<comment type="subcellular location">
    <subcellularLocation>
        <location evidence="2">Cell outer membrane</location>
    </subcellularLocation>
</comment>
<dbReference type="RefSeq" id="WP_424923092.1">
    <property type="nucleotide sequence ID" value="NZ_SNXW01000001.1"/>
</dbReference>
<sequence length="197" mass="21913">MTTPPTFKLTLRAAALALWAWHAHAAAAQPVQPTAPVMPIAPIAPIAALDVPRYMGTWFEIANFPNRFQRKCARNTAAEYALQGDGTVRVANRCRTAQGDTLEAIGQARQIGATTSPKLEVRFAPAWLSFLPMVWGDYWVIDLDARYQLVAVSEPRREFLWVLSRTPQVDASAYHALLGRLTQQGFDVGRLERTPQE</sequence>
<feature type="domain" description="Lipocalin/cytosolic fatty-acid binding" evidence="3">
    <location>
        <begin position="49"/>
        <end position="196"/>
    </location>
</feature>
<dbReference type="GO" id="GO:0008289">
    <property type="term" value="F:lipid binding"/>
    <property type="evidence" value="ECO:0007669"/>
    <property type="project" value="UniProtKB-UniRule"/>
</dbReference>
<dbReference type="SUPFAM" id="SSF50814">
    <property type="entry name" value="Lipocalins"/>
    <property type="match status" value="1"/>
</dbReference>
<name>A0A4R6RMV5_9BURK</name>
<keyword evidence="2 4" id="KW-0449">Lipoprotein</keyword>
<dbReference type="Proteomes" id="UP000294593">
    <property type="component" value="Unassembled WGS sequence"/>
</dbReference>
<keyword evidence="5" id="KW-1185">Reference proteome</keyword>
<dbReference type="Gene3D" id="2.40.128.20">
    <property type="match status" value="1"/>
</dbReference>
<evidence type="ECO:0000313" key="5">
    <source>
        <dbReference type="Proteomes" id="UP000294593"/>
    </source>
</evidence>
<dbReference type="AlphaFoldDB" id="A0A4R6RMV5"/>
<dbReference type="GO" id="GO:0009279">
    <property type="term" value="C:cell outer membrane"/>
    <property type="evidence" value="ECO:0007669"/>
    <property type="project" value="UniProtKB-SubCell"/>
</dbReference>
<keyword evidence="2" id="KW-0998">Cell outer membrane</keyword>
<evidence type="ECO:0000313" key="4">
    <source>
        <dbReference type="EMBL" id="TDP87882.1"/>
    </source>
</evidence>
<comment type="subunit">
    <text evidence="2">Homodimer.</text>
</comment>
<dbReference type="InterPro" id="IPR047202">
    <property type="entry name" value="Lipocalin_Blc-like_dom"/>
</dbReference>
<dbReference type="PRINTS" id="PR01171">
    <property type="entry name" value="BCTLIPOCALIN"/>
</dbReference>
<dbReference type="PANTHER" id="PTHR10612">
    <property type="entry name" value="APOLIPOPROTEIN D"/>
    <property type="match status" value="1"/>
</dbReference>
<keyword evidence="2" id="KW-0732">Signal</keyword>
<keyword evidence="2" id="KW-0446">Lipid-binding</keyword>
<dbReference type="GO" id="GO:0006950">
    <property type="term" value="P:response to stress"/>
    <property type="evidence" value="ECO:0007669"/>
    <property type="project" value="UniProtKB-ARBA"/>
</dbReference>
<feature type="signal peptide" evidence="2">
    <location>
        <begin position="1"/>
        <end position="25"/>
    </location>
</feature>
<proteinExistence type="inferred from homology"/>
<comment type="caution">
    <text evidence="4">The sequence shown here is derived from an EMBL/GenBank/DDBJ whole genome shotgun (WGS) entry which is preliminary data.</text>
</comment>
<dbReference type="CDD" id="cd19438">
    <property type="entry name" value="lipocalin_Blc-like"/>
    <property type="match status" value="1"/>
</dbReference>
<evidence type="ECO:0000256" key="2">
    <source>
        <dbReference type="PIRNR" id="PIRNR036893"/>
    </source>
</evidence>
<organism evidence="4 5">
    <name type="scientific">Aquabacterium commune</name>
    <dbReference type="NCBI Taxonomy" id="70586"/>
    <lineage>
        <taxon>Bacteria</taxon>
        <taxon>Pseudomonadati</taxon>
        <taxon>Pseudomonadota</taxon>
        <taxon>Betaproteobacteria</taxon>
        <taxon>Burkholderiales</taxon>
        <taxon>Aquabacterium</taxon>
    </lineage>
</organism>
<gene>
    <name evidence="4" type="ORF">EV672_10113</name>
</gene>
<keyword evidence="2" id="KW-0472">Membrane</keyword>
<evidence type="ECO:0000259" key="3">
    <source>
        <dbReference type="Pfam" id="PF08212"/>
    </source>
</evidence>
<dbReference type="PIRSF" id="PIRSF036893">
    <property type="entry name" value="Lipocalin_ApoD"/>
    <property type="match status" value="1"/>
</dbReference>
<reference evidence="4 5" key="1">
    <citation type="submission" date="2019-03" db="EMBL/GenBank/DDBJ databases">
        <title>Genomic Encyclopedia of Type Strains, Phase IV (KMG-IV): sequencing the most valuable type-strain genomes for metagenomic binning, comparative biology and taxonomic classification.</title>
        <authorList>
            <person name="Goeker M."/>
        </authorList>
    </citation>
    <scope>NUCLEOTIDE SEQUENCE [LARGE SCALE GENOMIC DNA]</scope>
    <source>
        <strain evidence="4 5">DSM 11901</strain>
    </source>
</reference>
<dbReference type="EMBL" id="SNXW01000001">
    <property type="protein sequence ID" value="TDP87882.1"/>
    <property type="molecule type" value="Genomic_DNA"/>
</dbReference>